<feature type="region of interest" description="Disordered" evidence="3">
    <location>
        <begin position="286"/>
        <end position="305"/>
    </location>
</feature>
<reference evidence="6" key="2">
    <citation type="submission" date="2020-04" db="EMBL/GenBank/DDBJ databases">
        <authorList>
            <consortium name="NCBI Genome Project"/>
        </authorList>
    </citation>
    <scope>NUCLEOTIDE SEQUENCE</scope>
    <source>
        <strain evidence="6">CBS 781.70</strain>
    </source>
</reference>
<evidence type="ECO:0000256" key="2">
    <source>
        <dbReference type="RuleBase" id="RU003876"/>
    </source>
</evidence>
<dbReference type="EMBL" id="ML975154">
    <property type="protein sequence ID" value="KAF1813916.1"/>
    <property type="molecule type" value="Genomic_DNA"/>
</dbReference>
<dbReference type="Gene3D" id="3.30.1120.90">
    <property type="entry name" value="Nucleosome assembly protein"/>
    <property type="match status" value="1"/>
</dbReference>
<feature type="region of interest" description="Disordered" evidence="3">
    <location>
        <begin position="311"/>
        <end position="334"/>
    </location>
</feature>
<accession>A0A6G1G7K3</accession>
<evidence type="ECO:0000256" key="1">
    <source>
        <dbReference type="ARBA" id="ARBA00009947"/>
    </source>
</evidence>
<dbReference type="GO" id="GO:0005634">
    <property type="term" value="C:nucleus"/>
    <property type="evidence" value="ECO:0007669"/>
    <property type="project" value="InterPro"/>
</dbReference>
<dbReference type="InterPro" id="IPR037231">
    <property type="entry name" value="NAP-like_sf"/>
</dbReference>
<dbReference type="Pfam" id="PF00956">
    <property type="entry name" value="NAP"/>
    <property type="match status" value="1"/>
</dbReference>
<evidence type="ECO:0000313" key="4">
    <source>
        <dbReference type="EMBL" id="KAF1813916.1"/>
    </source>
</evidence>
<proteinExistence type="inferred from homology"/>
<evidence type="ECO:0000313" key="5">
    <source>
        <dbReference type="Proteomes" id="UP000504638"/>
    </source>
</evidence>
<reference evidence="4 6" key="1">
    <citation type="submission" date="2020-01" db="EMBL/GenBank/DDBJ databases">
        <authorList>
            <consortium name="DOE Joint Genome Institute"/>
            <person name="Haridas S."/>
            <person name="Albert R."/>
            <person name="Binder M."/>
            <person name="Bloem J."/>
            <person name="Labutti K."/>
            <person name="Salamov A."/>
            <person name="Andreopoulos B."/>
            <person name="Baker S.E."/>
            <person name="Barry K."/>
            <person name="Bills G."/>
            <person name="Bluhm B.H."/>
            <person name="Cannon C."/>
            <person name="Castanera R."/>
            <person name="Culley D.E."/>
            <person name="Daum C."/>
            <person name="Ezra D."/>
            <person name="Gonzalez J.B."/>
            <person name="Henrissat B."/>
            <person name="Kuo A."/>
            <person name="Liang C."/>
            <person name="Lipzen A."/>
            <person name="Lutzoni F."/>
            <person name="Magnuson J."/>
            <person name="Mondo S."/>
            <person name="Nolan M."/>
            <person name="Ohm R."/>
            <person name="Pangilinan J."/>
            <person name="Park H.-J."/>
            <person name="Ramirez L."/>
            <person name="Alfaro M."/>
            <person name="Sun H."/>
            <person name="Tritt A."/>
            <person name="Yoshinaga Y."/>
            <person name="Zwiers L.-H."/>
            <person name="Turgeon B.G."/>
            <person name="Goodwin S.B."/>
            <person name="Spatafora J.W."/>
            <person name="Crous P.W."/>
            <person name="Grigoriev I.V."/>
        </authorList>
    </citation>
    <scope>NUCLEOTIDE SEQUENCE</scope>
    <source>
        <strain evidence="4 6">CBS 781.70</strain>
    </source>
</reference>
<dbReference type="OrthoDB" id="19419at2759"/>
<reference evidence="6" key="3">
    <citation type="submission" date="2025-04" db="UniProtKB">
        <authorList>
            <consortium name="RefSeq"/>
        </authorList>
    </citation>
    <scope>IDENTIFICATION</scope>
    <source>
        <strain evidence="6">CBS 781.70</strain>
    </source>
</reference>
<sequence>MDIDQPQPTVFYEELSELEHEFDVADLEIIRKQWELNAPLYAKREALISKIPNFWALVFEQSPPEFDQFIQPSDSELFADCLRSLAVDRFELADSPRSISVKFTFAPNQWFDDEVLEKKFWFRRARDGWTGLVSEPVKIHWKKGKDLTKGLTDAAAQVFERERNLLGSSNGAGDAPREPSADYVTLAKKLESNEDGIGSFFTFFGFVSEKQYVSAEESAAANRAEDDRRKARKEEGKGEEEPEEDLEDTRQDVEICPHGGDIAALLAEDIWANAVKYFTSAQEMDDEELSDMEFEEGDWDVSDEEIDIRALVKGKRKEKNGTPESGPPSKTQKR</sequence>
<gene>
    <name evidence="4 6" type="ORF">P152DRAFT_457291</name>
</gene>
<comment type="similarity">
    <text evidence="1 2">Belongs to the nucleosome assembly protein (NAP) family.</text>
</comment>
<dbReference type="PANTHER" id="PTHR11875">
    <property type="entry name" value="TESTIS-SPECIFIC Y-ENCODED PROTEIN"/>
    <property type="match status" value="1"/>
</dbReference>
<feature type="region of interest" description="Disordered" evidence="3">
    <location>
        <begin position="216"/>
        <end position="250"/>
    </location>
</feature>
<dbReference type="GeneID" id="54419769"/>
<dbReference type="Proteomes" id="UP000504638">
    <property type="component" value="Unplaced"/>
</dbReference>
<feature type="compositionally biased region" description="Acidic residues" evidence="3">
    <location>
        <begin position="237"/>
        <end position="247"/>
    </location>
</feature>
<dbReference type="SUPFAM" id="SSF143113">
    <property type="entry name" value="NAP-like"/>
    <property type="match status" value="1"/>
</dbReference>
<organism evidence="4">
    <name type="scientific">Eremomyces bilateralis CBS 781.70</name>
    <dbReference type="NCBI Taxonomy" id="1392243"/>
    <lineage>
        <taxon>Eukaryota</taxon>
        <taxon>Fungi</taxon>
        <taxon>Dikarya</taxon>
        <taxon>Ascomycota</taxon>
        <taxon>Pezizomycotina</taxon>
        <taxon>Dothideomycetes</taxon>
        <taxon>Dothideomycetes incertae sedis</taxon>
        <taxon>Eremomycetales</taxon>
        <taxon>Eremomycetaceae</taxon>
        <taxon>Eremomyces</taxon>
    </lineage>
</organism>
<evidence type="ECO:0000256" key="3">
    <source>
        <dbReference type="SAM" id="MobiDB-lite"/>
    </source>
</evidence>
<dbReference type="RefSeq" id="XP_033535547.1">
    <property type="nucleotide sequence ID" value="XM_033679199.1"/>
</dbReference>
<protein>
    <recommendedName>
        <fullName evidence="7">NAP family protein</fullName>
    </recommendedName>
</protein>
<keyword evidence="5" id="KW-1185">Reference proteome</keyword>
<name>A0A6G1G7K3_9PEZI</name>
<evidence type="ECO:0000313" key="6">
    <source>
        <dbReference type="RefSeq" id="XP_033535547.1"/>
    </source>
</evidence>
<evidence type="ECO:0008006" key="7">
    <source>
        <dbReference type="Google" id="ProtNLM"/>
    </source>
</evidence>
<feature type="compositionally biased region" description="Basic and acidic residues" evidence="3">
    <location>
        <begin position="223"/>
        <end position="236"/>
    </location>
</feature>
<dbReference type="InterPro" id="IPR002164">
    <property type="entry name" value="NAP_family"/>
</dbReference>
<dbReference type="AlphaFoldDB" id="A0A6G1G7K3"/>
<dbReference type="GO" id="GO:0006334">
    <property type="term" value="P:nucleosome assembly"/>
    <property type="evidence" value="ECO:0007669"/>
    <property type="project" value="InterPro"/>
</dbReference>